<organism evidence="3 5">
    <name type="scientific">Chlamydia suis</name>
    <dbReference type="NCBI Taxonomy" id="83559"/>
    <lineage>
        <taxon>Bacteria</taxon>
        <taxon>Pseudomonadati</taxon>
        <taxon>Chlamydiota</taxon>
        <taxon>Chlamydiia</taxon>
        <taxon>Chlamydiales</taxon>
        <taxon>Chlamydiaceae</taxon>
        <taxon>Chlamydia/Chlamydophila group</taxon>
        <taxon>Chlamydia</taxon>
    </lineage>
</organism>
<feature type="transmembrane region" description="Helical" evidence="1">
    <location>
        <begin position="67"/>
        <end position="90"/>
    </location>
</feature>
<keyword evidence="1" id="KW-0812">Transmembrane</keyword>
<evidence type="ECO:0000313" key="3">
    <source>
        <dbReference type="EMBL" id="QYC74217.1"/>
    </source>
</evidence>
<dbReference type="NCBIfam" id="NF033935">
    <property type="entry name" value="inclusion_IncB"/>
    <property type="match status" value="1"/>
</dbReference>
<keyword evidence="1" id="KW-1133">Transmembrane helix</keyword>
<evidence type="ECO:0000313" key="5">
    <source>
        <dbReference type="Proteomes" id="UP000825134"/>
    </source>
</evidence>
<keyword evidence="1" id="KW-0472">Membrane</keyword>
<dbReference type="EMBL" id="CP035278">
    <property type="protein sequence ID" value="QHP83422.1"/>
    <property type="molecule type" value="Genomic_DNA"/>
</dbReference>
<reference evidence="2 4" key="1">
    <citation type="submission" date="2019-01" db="EMBL/GenBank/DDBJ databases">
        <title>Whole genome sequencing and annotation enables comparative genome analysis that reveals unique features of the Chlamydia suis R19 Genome.</title>
        <authorList>
            <person name="Dimond Z.E."/>
        </authorList>
    </citation>
    <scope>NUCLEOTIDE SEQUENCE [LARGE SCALE GENOMIC DNA]</scope>
    <source>
        <strain evidence="2 4">R19</strain>
    </source>
</reference>
<dbReference type="EMBL" id="CP063185">
    <property type="protein sequence ID" value="QYC74217.1"/>
    <property type="molecule type" value="Genomic_DNA"/>
</dbReference>
<reference evidence="3" key="2">
    <citation type="journal article" date="2021" name="Front. Microbiol.">
        <title>Generation of Tetracycline and Rifamycin Resistant Chlamydia Suis Recombinants.</title>
        <authorList>
            <person name="Marti H."/>
            <person name="Bommana S."/>
            <person name="Read T.D."/>
            <person name="Pesch T."/>
            <person name="Prahauser B."/>
            <person name="Dean D."/>
            <person name="Borel N."/>
        </authorList>
    </citation>
    <scope>NUCLEOTIDE SEQUENCE</scope>
    <source>
        <strain evidence="3">208.1</strain>
    </source>
</reference>
<proteinExistence type="predicted"/>
<dbReference type="RefSeq" id="WP_181389112.1">
    <property type="nucleotide sequence ID" value="NZ_CP035278.1"/>
</dbReference>
<feature type="transmembrane region" description="Helical" evidence="1">
    <location>
        <begin position="30"/>
        <end position="61"/>
    </location>
</feature>
<keyword evidence="4" id="KW-1185">Reference proteome</keyword>
<sequence>MLHPVCNPTTPESVSRISVQTDNISTSKKIVIAILTFFALTAISAIVLSIVTICGGFPFLLAALNTVTIGASVSLPVFTCIATTLLLLCLRNIELLTKPQTFIISTKISPQ</sequence>
<evidence type="ECO:0000313" key="2">
    <source>
        <dbReference type="EMBL" id="QHP83422.1"/>
    </source>
</evidence>
<dbReference type="Proteomes" id="UP000512184">
    <property type="component" value="Chromosome"/>
</dbReference>
<gene>
    <name evidence="3" type="primary">incB</name>
    <name evidence="2" type="ORF">Chls_547</name>
    <name evidence="3" type="ORF">INQ84_03855</name>
</gene>
<protein>
    <submittedName>
        <fullName evidence="3">Inclusion membrane protein IncB</fullName>
    </submittedName>
    <submittedName>
        <fullName evidence="2">Inclusion membrane protein-37</fullName>
    </submittedName>
</protein>
<evidence type="ECO:0000313" key="4">
    <source>
        <dbReference type="Proteomes" id="UP000512184"/>
    </source>
</evidence>
<name>A0AAQ0EKZ0_9CHLA</name>
<evidence type="ECO:0000256" key="1">
    <source>
        <dbReference type="SAM" id="Phobius"/>
    </source>
</evidence>
<dbReference type="Proteomes" id="UP000825134">
    <property type="component" value="Chromosome"/>
</dbReference>
<accession>A0AAQ0EKZ0</accession>
<dbReference type="AlphaFoldDB" id="A0AAQ0EKZ0"/>